<dbReference type="PANTHER" id="PTHR32432">
    <property type="entry name" value="CELL DIVISION PROTEIN FTSA-RELATED"/>
    <property type="match status" value="1"/>
</dbReference>
<gene>
    <name evidence="1" type="ORF">EHS13_02480</name>
</gene>
<dbReference type="PANTHER" id="PTHR32432:SF13">
    <property type="entry name" value="ETHANOLAMINE AMMONIA-LYASE REACTIVASE EUTA"/>
    <property type="match status" value="1"/>
</dbReference>
<accession>A0A6B8RB56</accession>
<dbReference type="Proteomes" id="UP000426246">
    <property type="component" value="Chromosome"/>
</dbReference>
<dbReference type="OrthoDB" id="1542at2"/>
<evidence type="ECO:0008006" key="3">
    <source>
        <dbReference type="Google" id="ProtNLM"/>
    </source>
</evidence>
<protein>
    <recommendedName>
        <fullName evidence="3">Ethanolamine utilization protein</fullName>
    </recommendedName>
</protein>
<dbReference type="RefSeq" id="WP_155698850.1">
    <property type="nucleotide sequence ID" value="NZ_CP034235.1"/>
</dbReference>
<dbReference type="PIRSF" id="PIRSF012293">
    <property type="entry name" value="EutA"/>
    <property type="match status" value="1"/>
</dbReference>
<dbReference type="Pfam" id="PF06277">
    <property type="entry name" value="EutA"/>
    <property type="match status" value="1"/>
</dbReference>
<dbReference type="AlphaFoldDB" id="A0A6B8RB56"/>
<reference evidence="2" key="1">
    <citation type="submission" date="2018-11" db="EMBL/GenBank/DDBJ databases">
        <title>Complete genome sequence of Paenibacillus sp. ML311-T8.</title>
        <authorList>
            <person name="Nam Y.-D."/>
            <person name="Kang J."/>
            <person name="Chung W.-H."/>
            <person name="Park Y.S."/>
        </authorList>
    </citation>
    <scope>NUCLEOTIDE SEQUENCE [LARGE SCALE GENOMIC DNA]</scope>
    <source>
        <strain evidence="2">ML311-T8</strain>
    </source>
</reference>
<name>A0A6B8RB56_9BACL</name>
<proteinExistence type="predicted"/>
<dbReference type="KEGG" id="ppsc:EHS13_02480"/>
<evidence type="ECO:0000313" key="1">
    <source>
        <dbReference type="EMBL" id="QGQ93851.1"/>
    </source>
</evidence>
<keyword evidence="2" id="KW-1185">Reference proteome</keyword>
<dbReference type="SUPFAM" id="SSF53067">
    <property type="entry name" value="Actin-like ATPase domain"/>
    <property type="match status" value="1"/>
</dbReference>
<dbReference type="InterPro" id="IPR009377">
    <property type="entry name" value="EutA"/>
</dbReference>
<organism evidence="1 2">
    <name type="scientific">Paenibacillus psychroresistens</name>
    <dbReference type="NCBI Taxonomy" id="1778678"/>
    <lineage>
        <taxon>Bacteria</taxon>
        <taxon>Bacillati</taxon>
        <taxon>Bacillota</taxon>
        <taxon>Bacilli</taxon>
        <taxon>Bacillales</taxon>
        <taxon>Paenibacillaceae</taxon>
        <taxon>Paenibacillus</taxon>
    </lineage>
</organism>
<dbReference type="InterPro" id="IPR050696">
    <property type="entry name" value="FtsA/MreB"/>
</dbReference>
<dbReference type="InterPro" id="IPR043129">
    <property type="entry name" value="ATPase_NBD"/>
</dbReference>
<sequence length="494" mass="53563">MNEKWITSVGIDIGTSTTKWILSRLKLTKTSGGFALPRYEITERRLTYVSPIYTTPLINELEINMEALSKLLEQEYIKAGISPEMIDTGAIIITGETATKHNAEQLAHHLAKHAGQFVVATAGADLESQLAGKGSGAEAYTKKRDGVVVNIDIGGGTANAAYFRDGAMIATVTMHIGGRLIRLGKKGFVEYVSPHLKLWAERNVAVKMPIEGEAYIFTFLQALARQLVKALLDGIMGIEPVIRGANLEPLLVAGALGPLPEPDEIWISGGIGGLMDLSTLDNIEEATRFGDIGPLLASALHEQSAICSVPLRQAEETARATVIGAGTQTTEISGATLYYDDGVLPLRNIPVVICEWPKADDSETNLDEVVRAVMNRAAKAYGTSISDPPFALALRDNRYMTYKRLQRLADIIVLSYNEVAQFARVLLVICENDMAKALGHALRNRLPASMKLICIDQIKPAAGDYIDIGKPLKEDIIPVVIKTLVFNKQESGGE</sequence>
<evidence type="ECO:0000313" key="2">
    <source>
        <dbReference type="Proteomes" id="UP000426246"/>
    </source>
</evidence>
<dbReference type="EMBL" id="CP034235">
    <property type="protein sequence ID" value="QGQ93851.1"/>
    <property type="molecule type" value="Genomic_DNA"/>
</dbReference>